<keyword evidence="13" id="KW-0418">Kinase</keyword>
<dbReference type="GO" id="GO:0007165">
    <property type="term" value="P:signal transduction"/>
    <property type="evidence" value="ECO:0000318"/>
    <property type="project" value="GO_Central"/>
</dbReference>
<keyword evidence="16" id="KW-1133">Transmembrane helix</keyword>
<evidence type="ECO:0000256" key="8">
    <source>
        <dbReference type="ARBA" id="ARBA00022679"/>
    </source>
</evidence>
<dbReference type="PROSITE" id="PS00862">
    <property type="entry name" value="OX2_COVAL_FAD"/>
    <property type="match status" value="1"/>
</dbReference>
<dbReference type="InterPro" id="IPR016167">
    <property type="entry name" value="FAD-bd_PCMH_sub1"/>
</dbReference>
<dbReference type="InterPro" id="IPR001480">
    <property type="entry name" value="Bulb-type_lectin_dom"/>
</dbReference>
<evidence type="ECO:0000259" key="27">
    <source>
        <dbReference type="PROSITE" id="PS50948"/>
    </source>
</evidence>
<sequence>MLYPQDCEHKCLNERSCMAYTNVSGSKCVVWLEDLVDMRYSQIAGNNIFIWMANGKPDESEINQPANSQETLLQGTNVIAYDSNDLAAATNNFSLANKIGHGGFGNVYKGVLANGVEIAVKKQDMTSRQGFSEFKNEVKLIAKLQHRNLTKLLGYCINGAEKFLVYEFMANNSLDKVIFDPARRGAITWPMRFNIIKGIAKGLVYMHHDSRLTIIHRDLKASNVLLDREMTPKISDLGLSRVVEDGVEEKTQHLIGTRGYMPPEYMKHGRYSTKSDVFSFGILTLEIVSGQKNYDYRHPVYDIGLVDYAWRIWSNGNAIELLDPMIEKPGDENEVLGCILVGLLCCQRGPQDRPSMIQVVSLLEENEMSRNFTTLRTREEWEIFLADNSALVENLGWCRSGNSMNDCLSKYSETNVTQNIYTLNSPTYSSILQYAQKNPRWLNSSHPVFIVSPTKESDIKPVILYAKKLGLQMKIKSGGHDYEGISFRSETPFVMLDLSNLDKIEIDLKEGTVWVQAGATLGQLYYAVAKKSKVHAFPGGVCFTVGTGGMISGGGLGALMRKFGLAADNVVDARVMDVNGKTLDRKKMKEDLFWEIRGGGGGGASFGVILAWKLKLVRVPDKTITKIYSKNDKTHHINYLMVCSSEQLSKMMEQGMTTLYGCYAGATDSLFAYQIFTSYNTLVSSNHDFIIGFFGHYSLTPIVCKLYLGLWYRSVNPRAIVWVGNELNPLGCFTELEITNEGFNVQDMMGTKVWIYKTNTTVPLPVLKLLDSGNLVFGDSRNLMAGEYLWQSFDHPTRTLLPGMKLGWDKKSGINRSMRSWRTEADPAPGDYLLRLDLGDSGQLPQLLLEKNQQIQSRWGPWDGEKFSGGYALMDNQAYRPIFHSDTDAVYFTFEAKNDSSLILSLNPDGKLQFWKWNNNSTSFGDEVKTLNMAVCDQYNTCGPYGVCTDGDLPCGCPDGFTAASPAEWNKMNFTQGCRRNTSLNYTDKDVFVKNTELKLPDKATYWGMLYPQDCEHKCLHERSCTAYTSINGTKCVVWLTDLLDMRRSQRAGNDIFVRMANGKPDEPEINQPENSIGALLQGTDVIEYDSSDLAAATNNFSPSNKIGHGGFGDVYKGVLENGIEIAVKKQDVALRQGVEEFENEVKLIANLQHRNLTKLLGYCIHGIEKLLVYEFMANKSLDKVIFDAARRATITWPTRLNIIKGIARGLVYMHHDSRLTVIHRDLKASNVLLDSEMTPKISDFGLAREFEDDVEIKTHRVAGTYGYMSPEYIQAGHYSTKSDVFSFGILALEIVSGQRNSLYRHPTYDIGLVGYAWKLWNEGNAIELLDPLIDKPDDLNEVVGCILVGMLCCQRRSQDRPSMVQVVSLLEENEMLKVNCVPLEPYFYKGTSPSSRSRESINGLTITEITGRS</sequence>
<dbReference type="Gene3D" id="3.30.200.20">
    <property type="entry name" value="Phosphorylase Kinase, domain 1"/>
    <property type="match status" value="2"/>
</dbReference>
<keyword evidence="8" id="KW-0808">Transferase</keyword>
<evidence type="ECO:0000259" key="25">
    <source>
        <dbReference type="PROSITE" id="PS50011"/>
    </source>
</evidence>
<dbReference type="InterPro" id="IPR001245">
    <property type="entry name" value="Ser-Thr/Tyr_kinase_cat_dom"/>
</dbReference>
<dbReference type="InterPro" id="IPR006094">
    <property type="entry name" value="Oxid_FAD_bind_N"/>
</dbReference>
<dbReference type="Pfam" id="PF01565">
    <property type="entry name" value="FAD_binding_4"/>
    <property type="match status" value="1"/>
</dbReference>
<evidence type="ECO:0000256" key="12">
    <source>
        <dbReference type="ARBA" id="ARBA00022741"/>
    </source>
</evidence>
<evidence type="ECO:0000256" key="17">
    <source>
        <dbReference type="ARBA" id="ARBA00023002"/>
    </source>
</evidence>
<dbReference type="InterPro" id="IPR006093">
    <property type="entry name" value="Oxy_OxRdtase_FAD_BS"/>
</dbReference>
<evidence type="ECO:0000313" key="29">
    <source>
        <dbReference type="EnsemblPlants" id="Solyc02g079630.2.1"/>
    </source>
</evidence>
<dbReference type="PROSITE" id="PS00107">
    <property type="entry name" value="PROTEIN_KINASE_ATP"/>
    <property type="match status" value="2"/>
</dbReference>
<feature type="domain" description="FAD-binding PCMH-type" evidence="28">
    <location>
        <begin position="443"/>
        <end position="619"/>
    </location>
</feature>
<name>A0A3Q7F4P0_SOLLC</name>
<dbReference type="Gene3D" id="1.10.510.10">
    <property type="entry name" value="Transferase(Phosphotransferase) domain 1"/>
    <property type="match status" value="2"/>
</dbReference>
<keyword evidence="15 24" id="KW-0067">ATP-binding</keyword>
<evidence type="ECO:0000256" key="16">
    <source>
        <dbReference type="ARBA" id="ARBA00022989"/>
    </source>
</evidence>
<keyword evidence="7" id="KW-0285">Flavoprotein</keyword>
<evidence type="ECO:0000256" key="13">
    <source>
        <dbReference type="ARBA" id="ARBA00022777"/>
    </source>
</evidence>
<dbReference type="InterPro" id="IPR000858">
    <property type="entry name" value="S_locus_glycoprot_dom"/>
</dbReference>
<evidence type="ECO:0000256" key="18">
    <source>
        <dbReference type="ARBA" id="ARBA00023136"/>
    </source>
</evidence>
<dbReference type="GO" id="GO:0005886">
    <property type="term" value="C:plasma membrane"/>
    <property type="evidence" value="ECO:0000318"/>
    <property type="project" value="GO_Central"/>
</dbReference>
<dbReference type="PANTHER" id="PTHR27002:SF1097">
    <property type="entry name" value="RECEPTOR-LIKE SERINE_THREONINE-PROTEIN KINASE"/>
    <property type="match status" value="1"/>
</dbReference>
<dbReference type="Proteomes" id="UP000004994">
    <property type="component" value="Chromosome 2"/>
</dbReference>
<dbReference type="FunFam" id="3.30.200.20:FF:000727">
    <property type="entry name" value="Cysteine-rich RLK (RECEPTOR-like protein kinase) 23"/>
    <property type="match status" value="1"/>
</dbReference>
<keyword evidence="18" id="KW-0472">Membrane</keyword>
<evidence type="ECO:0000256" key="19">
    <source>
        <dbReference type="ARBA" id="ARBA00023157"/>
    </source>
</evidence>
<dbReference type="Pfam" id="PF01453">
    <property type="entry name" value="B_lectin"/>
    <property type="match status" value="1"/>
</dbReference>
<keyword evidence="6" id="KW-0723">Serine/threonine-protein kinase</keyword>
<dbReference type="InParanoid" id="A0A3Q7F4P0"/>
<dbReference type="InterPro" id="IPR016166">
    <property type="entry name" value="FAD-bd_PCMH"/>
</dbReference>
<dbReference type="SMART" id="SM00108">
    <property type="entry name" value="B_lectin"/>
    <property type="match status" value="1"/>
</dbReference>
<feature type="domain" description="Apple" evidence="27">
    <location>
        <begin position="1"/>
        <end position="53"/>
    </location>
</feature>
<evidence type="ECO:0000313" key="30">
    <source>
        <dbReference type="Proteomes" id="UP000004994"/>
    </source>
</evidence>
<dbReference type="SUPFAM" id="SSF56176">
    <property type="entry name" value="FAD-binding/transporter-associated domain-like"/>
    <property type="match status" value="1"/>
</dbReference>
<evidence type="ECO:0000256" key="2">
    <source>
        <dbReference type="ARBA" id="ARBA00004251"/>
    </source>
</evidence>
<dbReference type="Pfam" id="PF00954">
    <property type="entry name" value="S_locus_glycop"/>
    <property type="match status" value="1"/>
</dbReference>
<evidence type="ECO:0000256" key="6">
    <source>
        <dbReference type="ARBA" id="ARBA00022527"/>
    </source>
</evidence>
<keyword evidence="30" id="KW-1185">Reference proteome</keyword>
<comment type="catalytic activity">
    <reaction evidence="23">
        <text>L-seryl-[protein] + ATP = O-phospho-L-seryl-[protein] + ADP + H(+)</text>
        <dbReference type="Rhea" id="RHEA:17989"/>
        <dbReference type="Rhea" id="RHEA-COMP:9863"/>
        <dbReference type="Rhea" id="RHEA-COMP:11604"/>
        <dbReference type="ChEBI" id="CHEBI:15378"/>
        <dbReference type="ChEBI" id="CHEBI:29999"/>
        <dbReference type="ChEBI" id="CHEBI:30616"/>
        <dbReference type="ChEBI" id="CHEBI:83421"/>
        <dbReference type="ChEBI" id="CHEBI:456216"/>
        <dbReference type="EC" id="2.7.11.1"/>
    </reaction>
</comment>
<dbReference type="PROSITE" id="PS50927">
    <property type="entry name" value="BULB_LECTIN"/>
    <property type="match status" value="1"/>
</dbReference>
<dbReference type="Pfam" id="PF08276">
    <property type="entry name" value="PAN_2"/>
    <property type="match status" value="2"/>
</dbReference>
<keyword evidence="21" id="KW-0325">Glycoprotein</keyword>
<dbReference type="CDD" id="cd00028">
    <property type="entry name" value="B_lectin"/>
    <property type="match status" value="1"/>
</dbReference>
<dbReference type="GO" id="GO:0048544">
    <property type="term" value="P:recognition of pollen"/>
    <property type="evidence" value="ECO:0007669"/>
    <property type="project" value="InterPro"/>
</dbReference>
<dbReference type="SMART" id="SM00473">
    <property type="entry name" value="PAN_AP"/>
    <property type="match status" value="1"/>
</dbReference>
<keyword evidence="5" id="KW-1003">Cell membrane</keyword>
<evidence type="ECO:0000256" key="21">
    <source>
        <dbReference type="ARBA" id="ARBA00023180"/>
    </source>
</evidence>
<keyword evidence="14" id="KW-0274">FAD</keyword>
<dbReference type="PROSITE" id="PS51387">
    <property type="entry name" value="FAD_PCMH"/>
    <property type="match status" value="1"/>
</dbReference>
<dbReference type="Gene3D" id="3.30.465.10">
    <property type="match status" value="1"/>
</dbReference>
<dbReference type="Gramene" id="Solyc02g079630.2.1">
    <property type="protein sequence ID" value="Solyc02g079630.2.1"/>
    <property type="gene ID" value="Solyc02g079630.2"/>
</dbReference>
<keyword evidence="20" id="KW-0675">Receptor</keyword>
<evidence type="ECO:0000259" key="28">
    <source>
        <dbReference type="PROSITE" id="PS51387"/>
    </source>
</evidence>
<dbReference type="PaxDb" id="4081-Solyc02g079630.1.1"/>
<evidence type="ECO:0000256" key="10">
    <source>
        <dbReference type="ARBA" id="ARBA00022729"/>
    </source>
</evidence>
<keyword evidence="9" id="KW-0812">Transmembrane</keyword>
<evidence type="ECO:0000256" key="24">
    <source>
        <dbReference type="PROSITE-ProRule" id="PRU10141"/>
    </source>
</evidence>
<protein>
    <recommendedName>
        <fullName evidence="4">non-specific serine/threonine protein kinase</fullName>
        <ecNumber evidence="4">2.7.11.1</ecNumber>
    </recommendedName>
</protein>
<evidence type="ECO:0000256" key="20">
    <source>
        <dbReference type="ARBA" id="ARBA00023170"/>
    </source>
</evidence>
<dbReference type="SUPFAM" id="SSF51110">
    <property type="entry name" value="alpha-D-mannose-specific plant lectins"/>
    <property type="match status" value="1"/>
</dbReference>
<evidence type="ECO:0000256" key="7">
    <source>
        <dbReference type="ARBA" id="ARBA00022630"/>
    </source>
</evidence>
<dbReference type="GO" id="GO:0004674">
    <property type="term" value="F:protein serine/threonine kinase activity"/>
    <property type="evidence" value="ECO:0000318"/>
    <property type="project" value="GO_Central"/>
</dbReference>
<organism evidence="29">
    <name type="scientific">Solanum lycopersicum</name>
    <name type="common">Tomato</name>
    <name type="synonym">Lycopersicon esculentum</name>
    <dbReference type="NCBI Taxonomy" id="4081"/>
    <lineage>
        <taxon>Eukaryota</taxon>
        <taxon>Viridiplantae</taxon>
        <taxon>Streptophyta</taxon>
        <taxon>Embryophyta</taxon>
        <taxon>Tracheophyta</taxon>
        <taxon>Spermatophyta</taxon>
        <taxon>Magnoliopsida</taxon>
        <taxon>eudicotyledons</taxon>
        <taxon>Gunneridae</taxon>
        <taxon>Pentapetalae</taxon>
        <taxon>asterids</taxon>
        <taxon>lamiids</taxon>
        <taxon>Solanales</taxon>
        <taxon>Solanaceae</taxon>
        <taxon>Solanoideae</taxon>
        <taxon>Solaneae</taxon>
        <taxon>Solanum</taxon>
        <taxon>Solanum subgen. Lycopersicon</taxon>
    </lineage>
</organism>
<comment type="catalytic activity">
    <reaction evidence="22">
        <text>L-threonyl-[protein] + ATP = O-phospho-L-threonyl-[protein] + ADP + H(+)</text>
        <dbReference type="Rhea" id="RHEA:46608"/>
        <dbReference type="Rhea" id="RHEA-COMP:11060"/>
        <dbReference type="Rhea" id="RHEA-COMP:11605"/>
        <dbReference type="ChEBI" id="CHEBI:15378"/>
        <dbReference type="ChEBI" id="CHEBI:30013"/>
        <dbReference type="ChEBI" id="CHEBI:30616"/>
        <dbReference type="ChEBI" id="CHEBI:61977"/>
        <dbReference type="ChEBI" id="CHEBI:456216"/>
        <dbReference type="EC" id="2.7.11.1"/>
    </reaction>
</comment>
<dbReference type="EnsemblPlants" id="Solyc02g079630.2.1">
    <property type="protein sequence ID" value="Solyc02g079630.2.1"/>
    <property type="gene ID" value="Solyc02g079630.2"/>
</dbReference>
<proteinExistence type="inferred from homology"/>
<evidence type="ECO:0000256" key="4">
    <source>
        <dbReference type="ARBA" id="ARBA00012513"/>
    </source>
</evidence>
<evidence type="ECO:0000256" key="15">
    <source>
        <dbReference type="ARBA" id="ARBA00022840"/>
    </source>
</evidence>
<dbReference type="FunFam" id="3.30.200.20:FF:000466">
    <property type="entry name" value="Putative LRR receptor-like serine/threonine-protein kinase"/>
    <property type="match status" value="1"/>
</dbReference>
<dbReference type="SUPFAM" id="SSF56112">
    <property type="entry name" value="Protein kinase-like (PK-like)"/>
    <property type="match status" value="2"/>
</dbReference>
<dbReference type="InterPro" id="IPR011009">
    <property type="entry name" value="Kinase-like_dom_sf"/>
</dbReference>
<keyword evidence="11" id="KW-0677">Repeat</keyword>
<dbReference type="GO" id="GO:0005524">
    <property type="term" value="F:ATP binding"/>
    <property type="evidence" value="ECO:0007669"/>
    <property type="project" value="UniProtKB-UniRule"/>
</dbReference>
<feature type="domain" description="Protein kinase" evidence="25">
    <location>
        <begin position="1101"/>
        <end position="1388"/>
    </location>
</feature>
<dbReference type="InterPro" id="IPR036318">
    <property type="entry name" value="FAD-bd_PCMH-like_sf"/>
</dbReference>
<dbReference type="Pfam" id="PF07714">
    <property type="entry name" value="PK_Tyr_Ser-Thr"/>
    <property type="match status" value="2"/>
</dbReference>
<dbReference type="SMART" id="SM00220">
    <property type="entry name" value="S_TKc"/>
    <property type="match status" value="2"/>
</dbReference>
<feature type="domain" description="Protein kinase" evidence="25">
    <location>
        <begin position="93"/>
        <end position="373"/>
    </location>
</feature>
<dbReference type="CDD" id="cd14066">
    <property type="entry name" value="STKc_IRAK"/>
    <property type="match status" value="2"/>
</dbReference>
<feature type="binding site" evidence="24">
    <location>
        <position position="122"/>
    </location>
    <ligand>
        <name>ATP</name>
        <dbReference type="ChEBI" id="CHEBI:30616"/>
    </ligand>
</feature>
<keyword evidence="19" id="KW-1015">Disulfide bond</keyword>
<reference evidence="29" key="2">
    <citation type="submission" date="2019-01" db="UniProtKB">
        <authorList>
            <consortium name="EnsemblPlants"/>
        </authorList>
    </citation>
    <scope>IDENTIFICATION</scope>
    <source>
        <strain evidence="29">cv. Heinz 1706</strain>
    </source>
</reference>
<dbReference type="GO" id="GO:0006955">
    <property type="term" value="P:immune response"/>
    <property type="evidence" value="ECO:0000318"/>
    <property type="project" value="GO_Central"/>
</dbReference>
<dbReference type="GO" id="GO:0071949">
    <property type="term" value="F:FAD binding"/>
    <property type="evidence" value="ECO:0007669"/>
    <property type="project" value="InterPro"/>
</dbReference>
<dbReference type="Gene3D" id="2.90.10.10">
    <property type="entry name" value="Bulb-type lectin domain"/>
    <property type="match status" value="1"/>
</dbReference>
<evidence type="ECO:0000256" key="5">
    <source>
        <dbReference type="ARBA" id="ARBA00022475"/>
    </source>
</evidence>
<dbReference type="Gene3D" id="3.30.43.10">
    <property type="entry name" value="Uridine Diphospho-n-acetylenolpyruvylglucosamine Reductase, domain 2"/>
    <property type="match status" value="1"/>
</dbReference>
<evidence type="ECO:0000256" key="3">
    <source>
        <dbReference type="ARBA" id="ARBA00005466"/>
    </source>
</evidence>
<keyword evidence="10" id="KW-0732">Signal</keyword>
<feature type="binding site" evidence="24">
    <location>
        <position position="1130"/>
    </location>
    <ligand>
        <name>ATP</name>
        <dbReference type="ChEBI" id="CHEBI:30616"/>
    </ligand>
</feature>
<dbReference type="EC" id="2.7.11.1" evidence="4"/>
<dbReference type="InterPro" id="IPR000719">
    <property type="entry name" value="Prot_kinase_dom"/>
</dbReference>
<dbReference type="InterPro" id="IPR017441">
    <property type="entry name" value="Protein_kinase_ATP_BS"/>
</dbReference>
<reference evidence="29" key="1">
    <citation type="journal article" date="2012" name="Nature">
        <title>The tomato genome sequence provides insights into fleshy fruit evolution.</title>
        <authorList>
            <consortium name="Tomato Genome Consortium"/>
        </authorList>
    </citation>
    <scope>NUCLEOTIDE SEQUENCE [LARGE SCALE GENOMIC DNA]</scope>
    <source>
        <strain evidence="29">cv. Heinz 1706</strain>
    </source>
</reference>
<dbReference type="PROSITE" id="PS00108">
    <property type="entry name" value="PROTEIN_KINASE_ST"/>
    <property type="match status" value="2"/>
</dbReference>
<evidence type="ECO:0000256" key="1">
    <source>
        <dbReference type="ARBA" id="ARBA00001974"/>
    </source>
</evidence>
<dbReference type="GO" id="GO:0016491">
    <property type="term" value="F:oxidoreductase activity"/>
    <property type="evidence" value="ECO:0007669"/>
    <property type="project" value="UniProtKB-KW"/>
</dbReference>
<feature type="domain" description="Bulb-type lectin" evidence="26">
    <location>
        <begin position="667"/>
        <end position="790"/>
    </location>
</feature>
<dbReference type="OMA" id="ILQVRTC"/>
<feature type="domain" description="Apple" evidence="27">
    <location>
        <begin position="978"/>
        <end position="1061"/>
    </location>
</feature>
<dbReference type="InterPro" id="IPR036426">
    <property type="entry name" value="Bulb-type_lectin_dom_sf"/>
</dbReference>
<evidence type="ECO:0000256" key="14">
    <source>
        <dbReference type="ARBA" id="ARBA00022827"/>
    </source>
</evidence>
<keyword evidence="17" id="KW-0560">Oxidoreductase</keyword>
<keyword evidence="12 24" id="KW-0547">Nucleotide-binding</keyword>
<evidence type="ECO:0000256" key="11">
    <source>
        <dbReference type="ARBA" id="ARBA00022737"/>
    </source>
</evidence>
<evidence type="ECO:0000259" key="26">
    <source>
        <dbReference type="PROSITE" id="PS50927"/>
    </source>
</evidence>
<comment type="cofactor">
    <cofactor evidence="1">
        <name>FAD</name>
        <dbReference type="ChEBI" id="CHEBI:57692"/>
    </cofactor>
</comment>
<dbReference type="PANTHER" id="PTHR27002">
    <property type="entry name" value="RECEPTOR-LIKE SERINE/THREONINE-PROTEIN KINASE SD1-8"/>
    <property type="match status" value="1"/>
</dbReference>
<dbReference type="PROSITE" id="PS50948">
    <property type="entry name" value="PAN"/>
    <property type="match status" value="2"/>
</dbReference>
<dbReference type="InterPro" id="IPR016169">
    <property type="entry name" value="FAD-bd_PCMH_sub2"/>
</dbReference>
<dbReference type="InterPro" id="IPR008271">
    <property type="entry name" value="Ser/Thr_kinase_AS"/>
</dbReference>
<comment type="subcellular location">
    <subcellularLocation>
        <location evidence="2">Cell membrane</location>
        <topology evidence="2">Single-pass type I membrane protein</topology>
    </subcellularLocation>
</comment>
<evidence type="ECO:0000256" key="22">
    <source>
        <dbReference type="ARBA" id="ARBA00047899"/>
    </source>
</evidence>
<evidence type="ECO:0000256" key="9">
    <source>
        <dbReference type="ARBA" id="ARBA00022692"/>
    </source>
</evidence>
<dbReference type="InterPro" id="IPR003609">
    <property type="entry name" value="Pan_app"/>
</dbReference>
<comment type="similarity">
    <text evidence="3">Belongs to the oxygen-dependent FAD-linked oxidoreductase family.</text>
</comment>
<evidence type="ECO:0000256" key="23">
    <source>
        <dbReference type="ARBA" id="ARBA00048679"/>
    </source>
</evidence>
<dbReference type="CDD" id="cd01098">
    <property type="entry name" value="PAN_AP_plant"/>
    <property type="match status" value="2"/>
</dbReference>
<dbReference type="FunFam" id="1.10.510.10:FF:000060">
    <property type="entry name" value="G-type lectin S-receptor-like serine/threonine-protein kinase"/>
    <property type="match status" value="2"/>
</dbReference>
<dbReference type="PROSITE" id="PS50011">
    <property type="entry name" value="PROTEIN_KINASE_DOM"/>
    <property type="match status" value="2"/>
</dbReference>
<accession>A0A3Q7F4P0</accession>